<dbReference type="AlphaFoldDB" id="K2PU85"/>
<dbReference type="RefSeq" id="WP_008990239.1">
    <property type="nucleotide sequence ID" value="NZ_AMSG01000002.1"/>
</dbReference>
<organism evidence="1 2">
    <name type="scientific">Galbibacter marinus</name>
    <dbReference type="NCBI Taxonomy" id="555500"/>
    <lineage>
        <taxon>Bacteria</taxon>
        <taxon>Pseudomonadati</taxon>
        <taxon>Bacteroidota</taxon>
        <taxon>Flavobacteriia</taxon>
        <taxon>Flavobacteriales</taxon>
        <taxon>Flavobacteriaceae</taxon>
        <taxon>Galbibacter</taxon>
    </lineage>
</organism>
<accession>K2PU85</accession>
<evidence type="ECO:0000313" key="2">
    <source>
        <dbReference type="Proteomes" id="UP000007364"/>
    </source>
</evidence>
<dbReference type="OrthoDB" id="1428481at2"/>
<proteinExistence type="predicted"/>
<evidence type="ECO:0000313" key="1">
    <source>
        <dbReference type="EMBL" id="EKF56220.1"/>
    </source>
</evidence>
<name>K2PU85_9FLAO</name>
<dbReference type="Proteomes" id="UP000007364">
    <property type="component" value="Unassembled WGS sequence"/>
</dbReference>
<gene>
    <name evidence="1" type="ORF">I215_01818</name>
</gene>
<protein>
    <submittedName>
        <fullName evidence="1">Uncharacterized protein</fullName>
    </submittedName>
</protein>
<dbReference type="STRING" id="555500.I215_01818"/>
<keyword evidence="2" id="KW-1185">Reference proteome</keyword>
<comment type="caution">
    <text evidence="1">The sequence shown here is derived from an EMBL/GenBank/DDBJ whole genome shotgun (WGS) entry which is preliminary data.</text>
</comment>
<reference evidence="1 2" key="1">
    <citation type="journal article" date="2012" name="J. Bacteriol.">
        <title>Genome Sequence of Galbibacter marinum Type Strain ck-I2-15.</title>
        <authorList>
            <person name="Lai Q."/>
            <person name="Li C."/>
            <person name="Shao Z."/>
        </authorList>
    </citation>
    <scope>NUCLEOTIDE SEQUENCE [LARGE SCALE GENOMIC DNA]</scope>
    <source>
        <strain evidence="2">ck-I2-15</strain>
    </source>
</reference>
<dbReference type="EMBL" id="AMSG01000002">
    <property type="protein sequence ID" value="EKF56220.1"/>
    <property type="molecule type" value="Genomic_DNA"/>
</dbReference>
<sequence>MIYNLCNSRNEDHVDTYHEVAIIESTQLYSFNHLTPDDQIIDIISNLPDTSQAFITDLLPENIRVTGQTKIGDTGSLFPVSITFTQTPQNKSILELLQKYNNGLVVVLVKKRGSSFLYGTTDQPLIFTFDELNSNNHSTVKGYSIKINGSGYGNSKNFEDIQFNIFNRGLAFQLSEGL</sequence>